<evidence type="ECO:0000313" key="2">
    <source>
        <dbReference type="Proteomes" id="UP001172083"/>
    </source>
</evidence>
<proteinExistence type="predicted"/>
<comment type="caution">
    <text evidence="1">The sequence shown here is derived from an EMBL/GenBank/DDBJ whole genome shotgun (WGS) entry which is preliminary data.</text>
</comment>
<accession>A0ABT8LGW1</accession>
<evidence type="ECO:0000313" key="1">
    <source>
        <dbReference type="EMBL" id="MDN5217050.1"/>
    </source>
</evidence>
<dbReference type="Pfam" id="PF12771">
    <property type="entry name" value="SusD-like_2"/>
    <property type="match status" value="2"/>
</dbReference>
<keyword evidence="2" id="KW-1185">Reference proteome</keyword>
<protein>
    <submittedName>
        <fullName evidence="1">SusD/RagB family nutrient-binding outer membrane lipoprotein</fullName>
    </submittedName>
</protein>
<sequence length="546" mass="59954">MKTIKNKSVAVMLLLLTFLFSCEDLTETNQNPNGVDPTTVHPNLLITTVLSEASKQIVNYGFGDIAGVMQHTQKDAWFSGHNDYDWSDQSWAKFYEILRNNNHMYNRSVELGLEFHQGVAHVMKALMFAHITDIWGDAPYVNALNGDQGGEENLLPAFDSQQAIYNGILEDLETANTLLSKNKSEYDEIFDDADVIYGGDPTKWRKFANSLMLRYYMRISSKDPSTATAGIAKILGNSTQYPIITDVADDANMAYPGTGEADAWPGNTVFDGTSGSNYRRRKMCSTLVDAMQAVNDPRLAVWANRVEVPIVVDAGLPAGTDEIIGGVRNIAPDVVAGRLVDTDPDYVGIPPSVSALPSGHNLNPTPGQLSFNPHVSFLNDIYREASGPLLQARLISAAEVHFILSEAALEGLTGGDAQTHYEAAIMASLEAWGIEDEYDTYIAGPAAYNGTQEQILEQKWIASWTNAAESWADFRRTGLPALVAGPAAKRTVLPVRFYYMTKELDINTTNAENAVSLLEETAYSQADGKNSAWSKSWLLQGMNKPW</sequence>
<reference evidence="1" key="1">
    <citation type="submission" date="2023-06" db="EMBL/GenBank/DDBJ databases">
        <title>Genomic of Agaribacillus aureum.</title>
        <authorList>
            <person name="Wang G."/>
        </authorList>
    </citation>
    <scope>NUCLEOTIDE SEQUENCE</scope>
    <source>
        <strain evidence="1">BMA12</strain>
    </source>
</reference>
<dbReference type="SUPFAM" id="SSF48452">
    <property type="entry name" value="TPR-like"/>
    <property type="match status" value="1"/>
</dbReference>
<dbReference type="Gene3D" id="1.25.40.390">
    <property type="match status" value="1"/>
</dbReference>
<organism evidence="1 2">
    <name type="scientific">Agaribacillus aureus</name>
    <dbReference type="NCBI Taxonomy" id="3051825"/>
    <lineage>
        <taxon>Bacteria</taxon>
        <taxon>Pseudomonadati</taxon>
        <taxon>Bacteroidota</taxon>
        <taxon>Cytophagia</taxon>
        <taxon>Cytophagales</taxon>
        <taxon>Splendidivirgaceae</taxon>
        <taxon>Agaribacillus</taxon>
    </lineage>
</organism>
<dbReference type="Proteomes" id="UP001172083">
    <property type="component" value="Unassembled WGS sequence"/>
</dbReference>
<name>A0ABT8LGW1_9BACT</name>
<dbReference type="EMBL" id="JAUJEB010000013">
    <property type="protein sequence ID" value="MDN5217050.1"/>
    <property type="molecule type" value="Genomic_DNA"/>
</dbReference>
<dbReference type="PROSITE" id="PS51257">
    <property type="entry name" value="PROKAR_LIPOPROTEIN"/>
    <property type="match status" value="1"/>
</dbReference>
<dbReference type="InterPro" id="IPR041662">
    <property type="entry name" value="SusD-like_2"/>
</dbReference>
<keyword evidence="1" id="KW-0449">Lipoprotein</keyword>
<dbReference type="InterPro" id="IPR011990">
    <property type="entry name" value="TPR-like_helical_dom_sf"/>
</dbReference>
<dbReference type="RefSeq" id="WP_346762387.1">
    <property type="nucleotide sequence ID" value="NZ_JAUJEB010000013.1"/>
</dbReference>
<gene>
    <name evidence="1" type="ORF">QQ020_33575</name>
</gene>